<evidence type="ECO:0000313" key="2">
    <source>
        <dbReference type="EMBL" id="HGI87109.1"/>
    </source>
</evidence>
<dbReference type="EMBL" id="DTFF01000014">
    <property type="protein sequence ID" value="HGI87109.1"/>
    <property type="molecule type" value="Genomic_DNA"/>
</dbReference>
<feature type="transmembrane region" description="Helical" evidence="1">
    <location>
        <begin position="185"/>
        <end position="206"/>
    </location>
</feature>
<dbReference type="AlphaFoldDB" id="A0A7C4FGE9"/>
<evidence type="ECO:0000256" key="1">
    <source>
        <dbReference type="SAM" id="Phobius"/>
    </source>
</evidence>
<organism evidence="2">
    <name type="scientific">Ignisphaera aggregans</name>
    <dbReference type="NCBI Taxonomy" id="334771"/>
    <lineage>
        <taxon>Archaea</taxon>
        <taxon>Thermoproteota</taxon>
        <taxon>Thermoprotei</taxon>
        <taxon>Desulfurococcales</taxon>
        <taxon>Desulfurococcaceae</taxon>
        <taxon>Ignisphaera</taxon>
    </lineage>
</organism>
<keyword evidence="1" id="KW-0812">Transmembrane</keyword>
<comment type="caution">
    <text evidence="2">The sequence shown here is derived from an EMBL/GenBank/DDBJ whole genome shotgun (WGS) entry which is preliminary data.</text>
</comment>
<gene>
    <name evidence="2" type="ORF">ENV14_01740</name>
</gene>
<reference evidence="2" key="1">
    <citation type="journal article" date="2020" name="mSystems">
        <title>Genome- and Community-Level Interaction Insights into Carbon Utilization and Element Cycling Functions of Hydrothermarchaeota in Hydrothermal Sediment.</title>
        <authorList>
            <person name="Zhou Z."/>
            <person name="Liu Y."/>
            <person name="Xu W."/>
            <person name="Pan J."/>
            <person name="Luo Z.H."/>
            <person name="Li M."/>
        </authorList>
    </citation>
    <scope>NUCLEOTIDE SEQUENCE [LARGE SCALE GENOMIC DNA]</scope>
    <source>
        <strain evidence="2">SpSt-732</strain>
    </source>
</reference>
<protein>
    <submittedName>
        <fullName evidence="2">Uncharacterized protein</fullName>
    </submittedName>
</protein>
<feature type="transmembrane region" description="Helical" evidence="1">
    <location>
        <begin position="73"/>
        <end position="98"/>
    </location>
</feature>
<proteinExistence type="predicted"/>
<sequence length="218" mass="24634">MLGQDLHLYLLKAVEILLGIAIIIALSATGWLIGQAIKKLVIKALSKTPFDEWFRRFSVGRAVKTLGYTAEEFLGVLAAWIIHIISMILGIYTAAYIFNWQQIKELSYLALTVYAVGFLKIFIIAVIGFILVDIFIGYIYRSTELRGEIQMLRPLAEYLRIVLYIAIMIFAIEQGGLGLGVLPQLLIPIIWGVTVMIILFMIYLIIQSTRTQSPQHEL</sequence>
<feature type="transmembrane region" description="Helical" evidence="1">
    <location>
        <begin position="118"/>
        <end position="140"/>
    </location>
</feature>
<feature type="transmembrane region" description="Helical" evidence="1">
    <location>
        <begin position="161"/>
        <end position="179"/>
    </location>
</feature>
<name>A0A7C4FGE9_9CREN</name>
<accession>A0A7C4FGE9</accession>
<keyword evidence="1" id="KW-1133">Transmembrane helix</keyword>
<feature type="transmembrane region" description="Helical" evidence="1">
    <location>
        <begin position="6"/>
        <end position="33"/>
    </location>
</feature>
<keyword evidence="1" id="KW-0472">Membrane</keyword>